<proteinExistence type="predicted"/>
<reference evidence="13 14" key="1">
    <citation type="submission" date="2019-03" db="EMBL/GenBank/DDBJ databases">
        <title>San Antonio Military Medical Center submission to MRSN (WRAIR), pending publication.</title>
        <authorList>
            <person name="Blyth D.M."/>
            <person name="Mccarthy S.L."/>
            <person name="Schall S.E."/>
            <person name="Stam J.A."/>
            <person name="Ong A.C."/>
            <person name="Mcgann P.T."/>
        </authorList>
    </citation>
    <scope>NUCLEOTIDE SEQUENCE [LARGE SCALE GENOMIC DNA]</scope>
    <source>
        <strain evidence="13 14">MRSN571793</strain>
    </source>
</reference>
<comment type="caution">
    <text evidence="13">The sequence shown here is derived from an EMBL/GenBank/DDBJ whole genome shotgun (WGS) entry which is preliminary data.</text>
</comment>
<keyword evidence="4 10" id="KW-0812">Transmembrane</keyword>
<evidence type="ECO:0000256" key="3">
    <source>
        <dbReference type="ARBA" id="ARBA00022538"/>
    </source>
</evidence>
<keyword evidence="2" id="KW-0813">Transport</keyword>
<keyword evidence="7 10" id="KW-1133">Transmembrane helix</keyword>
<protein>
    <submittedName>
        <fullName evidence="13">Potassium transporter Kup</fullName>
    </submittedName>
</protein>
<dbReference type="InterPro" id="IPR053951">
    <property type="entry name" value="K_trans_N"/>
</dbReference>
<evidence type="ECO:0000256" key="10">
    <source>
        <dbReference type="SAM" id="Phobius"/>
    </source>
</evidence>
<feature type="transmembrane region" description="Helical" evidence="10">
    <location>
        <begin position="12"/>
        <end position="33"/>
    </location>
</feature>
<accession>A0A4Y8L590</accession>
<evidence type="ECO:0000256" key="9">
    <source>
        <dbReference type="ARBA" id="ARBA00023136"/>
    </source>
</evidence>
<feature type="transmembrane region" description="Helical" evidence="10">
    <location>
        <begin position="166"/>
        <end position="186"/>
    </location>
</feature>
<evidence type="ECO:0000256" key="1">
    <source>
        <dbReference type="ARBA" id="ARBA00004141"/>
    </source>
</evidence>
<keyword evidence="8" id="KW-0406">Ion transport</keyword>
<dbReference type="AlphaFoldDB" id="A0A4Y8L590"/>
<name>A0A4Y8L590_9BACT</name>
<dbReference type="GO" id="GO:0015293">
    <property type="term" value="F:symporter activity"/>
    <property type="evidence" value="ECO:0007669"/>
    <property type="project" value="UniProtKB-KW"/>
</dbReference>
<feature type="transmembrane region" description="Helical" evidence="10">
    <location>
        <begin position="53"/>
        <end position="74"/>
    </location>
</feature>
<keyword evidence="9 10" id="KW-0472">Membrane</keyword>
<keyword evidence="5" id="KW-0769">Symport</keyword>
<feature type="transmembrane region" description="Helical" evidence="10">
    <location>
        <begin position="415"/>
        <end position="437"/>
    </location>
</feature>
<feature type="domain" description="K+ potassium transporter C-terminal" evidence="12">
    <location>
        <begin position="476"/>
        <end position="625"/>
    </location>
</feature>
<feature type="transmembrane region" description="Helical" evidence="10">
    <location>
        <begin position="390"/>
        <end position="409"/>
    </location>
</feature>
<evidence type="ECO:0000256" key="6">
    <source>
        <dbReference type="ARBA" id="ARBA00022958"/>
    </source>
</evidence>
<evidence type="ECO:0000256" key="8">
    <source>
        <dbReference type="ARBA" id="ARBA00023065"/>
    </source>
</evidence>
<dbReference type="Pfam" id="PF02705">
    <property type="entry name" value="K_trans"/>
    <property type="match status" value="1"/>
</dbReference>
<dbReference type="STRING" id="1121485.GCA_000426485_03302"/>
<feature type="transmembrane region" description="Helical" evidence="10">
    <location>
        <begin position="362"/>
        <end position="383"/>
    </location>
</feature>
<feature type="transmembrane region" description="Helical" evidence="10">
    <location>
        <begin position="134"/>
        <end position="154"/>
    </location>
</feature>
<evidence type="ECO:0000256" key="2">
    <source>
        <dbReference type="ARBA" id="ARBA00022448"/>
    </source>
</evidence>
<dbReference type="EMBL" id="SOML01000002">
    <property type="protein sequence ID" value="TFD97815.1"/>
    <property type="molecule type" value="Genomic_DNA"/>
</dbReference>
<dbReference type="PANTHER" id="PTHR30540:SF83">
    <property type="entry name" value="K+ POTASSIUM TRANSPORTER"/>
    <property type="match status" value="1"/>
</dbReference>
<feature type="transmembrane region" description="Helical" evidence="10">
    <location>
        <begin position="282"/>
        <end position="303"/>
    </location>
</feature>
<dbReference type="Pfam" id="PF22776">
    <property type="entry name" value="K_trans_C"/>
    <property type="match status" value="1"/>
</dbReference>
<dbReference type="PANTHER" id="PTHR30540">
    <property type="entry name" value="OSMOTIC STRESS POTASSIUM TRANSPORTER"/>
    <property type="match status" value="1"/>
</dbReference>
<sequence>MGTNKKHRVPFGPIGIIMAIGVVYGDIGTSPLYVMKSILEALPDNQLSRPDYIIGAVSCVIWTLTIQTTLKYVILTLRADNNGEGGILALYALIRQKFRWAYIIAALGAATLLADGIITPAMTVITSMEGLNNIVPEIPIVPATLIIVIGLFLIQPLGTGSLGKYFGTMMLAWFIMMGIVGASHLVHELTVFKAFNPVYAIKFLVHAPHTMFILGAVFLCTTGAEALYSDLGHCGLKNIRISWIFVKSMLIVNYLGQAAWIIDNPSIVQHGINPFFAMMPSWFSFIGVLMATAASIVASQALISGSYTVISEAISLNLWPNVKIKYPTNIKGQMYIPSVNFTMMILCIIIILMFESSSRLEAAYGLAITLSMLMTTLLLFLYFRETRKPLWFSIPVSVFFFIMEFSFFVANMQKFAHGGFASILIAGLIFFMMYSWFNGRRIKRHYTTYDQINDSYLNRINEISDDSSIPKSATNLVYITCANNKNALESKITYSLFNKFPKRADTYWFVRIRRSDSPYEFEYDVKTFIPGKVFRIDLRIGFKVGIHADRYVRLICYNMEKENLVDLASRYPSMHGARGDFAFYVVDRIFRNIELSAGQQIILALYNLVKRLSTSDTQMLDLDPSFAVVETVPLVNVHHTDDILSKLLHKSERAEEESAD</sequence>
<organism evidence="13 14">
    <name type="scientific">Dysgonomonas capnocytophagoides</name>
    <dbReference type="NCBI Taxonomy" id="45254"/>
    <lineage>
        <taxon>Bacteria</taxon>
        <taxon>Pseudomonadati</taxon>
        <taxon>Bacteroidota</taxon>
        <taxon>Bacteroidia</taxon>
        <taxon>Bacteroidales</taxon>
        <taxon>Dysgonomonadaceae</taxon>
        <taxon>Dysgonomonas</taxon>
    </lineage>
</organism>
<evidence type="ECO:0000256" key="4">
    <source>
        <dbReference type="ARBA" id="ARBA00022692"/>
    </source>
</evidence>
<dbReference type="InterPro" id="IPR003855">
    <property type="entry name" value="K+_transporter"/>
</dbReference>
<dbReference type="OrthoDB" id="9805577at2"/>
<keyword evidence="3" id="KW-0633">Potassium transport</keyword>
<evidence type="ECO:0000313" key="13">
    <source>
        <dbReference type="EMBL" id="TFD97815.1"/>
    </source>
</evidence>
<dbReference type="RefSeq" id="WP_134435590.1">
    <property type="nucleotide sequence ID" value="NZ_SOML01000002.1"/>
</dbReference>
<feature type="transmembrane region" description="Helical" evidence="10">
    <location>
        <begin position="334"/>
        <end position="356"/>
    </location>
</feature>
<dbReference type="Proteomes" id="UP000297861">
    <property type="component" value="Unassembled WGS sequence"/>
</dbReference>
<dbReference type="InterPro" id="IPR053952">
    <property type="entry name" value="K_trans_C"/>
</dbReference>
<gene>
    <name evidence="13" type="ORF">E2605_04140</name>
</gene>
<dbReference type="GO" id="GO:0015079">
    <property type="term" value="F:potassium ion transmembrane transporter activity"/>
    <property type="evidence" value="ECO:0007669"/>
    <property type="project" value="InterPro"/>
</dbReference>
<evidence type="ECO:0000259" key="11">
    <source>
        <dbReference type="Pfam" id="PF02705"/>
    </source>
</evidence>
<dbReference type="GO" id="GO:0016020">
    <property type="term" value="C:membrane"/>
    <property type="evidence" value="ECO:0007669"/>
    <property type="project" value="UniProtKB-SubCell"/>
</dbReference>
<feature type="transmembrane region" description="Helical" evidence="10">
    <location>
        <begin position="100"/>
        <end position="122"/>
    </location>
</feature>
<keyword evidence="6" id="KW-0630">Potassium</keyword>
<evidence type="ECO:0000259" key="12">
    <source>
        <dbReference type="Pfam" id="PF22776"/>
    </source>
</evidence>
<evidence type="ECO:0000256" key="5">
    <source>
        <dbReference type="ARBA" id="ARBA00022847"/>
    </source>
</evidence>
<feature type="transmembrane region" description="Helical" evidence="10">
    <location>
        <begin position="241"/>
        <end position="262"/>
    </location>
</feature>
<feature type="transmembrane region" description="Helical" evidence="10">
    <location>
        <begin position="206"/>
        <end position="229"/>
    </location>
</feature>
<evidence type="ECO:0000256" key="7">
    <source>
        <dbReference type="ARBA" id="ARBA00022989"/>
    </source>
</evidence>
<keyword evidence="14" id="KW-1185">Reference proteome</keyword>
<feature type="domain" description="K+ potassium transporter integral membrane" evidence="11">
    <location>
        <begin position="17"/>
        <end position="453"/>
    </location>
</feature>
<comment type="subcellular location">
    <subcellularLocation>
        <location evidence="1">Membrane</location>
        <topology evidence="1">Multi-pass membrane protein</topology>
    </subcellularLocation>
</comment>
<evidence type="ECO:0000313" key="14">
    <source>
        <dbReference type="Proteomes" id="UP000297861"/>
    </source>
</evidence>